<name>A0A969PWW1_9BACI</name>
<protein>
    <recommendedName>
        <fullName evidence="4">Tetratricopeptide repeat protein</fullName>
    </recommendedName>
</protein>
<keyword evidence="1" id="KW-0175">Coiled coil</keyword>
<dbReference type="InterPro" id="IPR011990">
    <property type="entry name" value="TPR-like_helical_dom_sf"/>
</dbReference>
<reference evidence="2 3" key="1">
    <citation type="submission" date="2020-03" db="EMBL/GenBank/DDBJ databases">
        <title>Assessment of the enzymatic potential of alkaline-tolerant lipase obtained from Bacillus luteus H11 (technogenic soil) for the bioremediation of saline soils contaminated with petroleum substances.</title>
        <authorList>
            <person name="Kalwasinska A."/>
        </authorList>
    </citation>
    <scope>NUCLEOTIDE SEQUENCE [LARGE SCALE GENOMIC DNA]</scope>
    <source>
        <strain evidence="2 3">H11</strain>
    </source>
</reference>
<dbReference type="RefSeq" id="WP_168009695.1">
    <property type="nucleotide sequence ID" value="NZ_JAATHJ010000051.1"/>
</dbReference>
<dbReference type="Gene3D" id="1.25.40.10">
    <property type="entry name" value="Tetratricopeptide repeat domain"/>
    <property type="match status" value="1"/>
</dbReference>
<dbReference type="SUPFAM" id="SSF48452">
    <property type="entry name" value="TPR-like"/>
    <property type="match status" value="1"/>
</dbReference>
<keyword evidence="3" id="KW-1185">Reference proteome</keyword>
<accession>A0A969PWW1</accession>
<sequence>MTQAEALVQKTYYKQVAGEEYHQFPVSRLGNLLADSLKIGEGEEDDIRFAQGEVYYHHQDLEAAVFKWEQVQGELQSWAVKNIGDAHYDSGWIEEAKSRYLSVKTEDNVLRSETALQLLSIYAEEKDQAKVYEYLELALDIDPDYPGVSDLARTIYEDYKDWNKAVDLAVKEGARTHDLSWYRHLHGYITSGYTASFSPEYFDHPAKDLAEKDHRLFQDVIGALTSVYRGTDQFIYWVAAMNGIFASIELTRRPDWEQMAALHHDVYLDLTNGAFMESEMEPVMPELLRHWEMLSDGQNAVLAVAAQAAWEEIYPEKESVLTSPPDEETEHASLAVEEMLRLLESMASWVESEELDPAGTTEPLREDLAAIPGLSTMMDQRDGLTFDRVKWLEAIRTDSNRAERTASELSRAAKRLLDRLEAQQRSVENSLEQGIQFYEDMLGRFKGLRNTLTDTRAEKQQSIVGTYQKMKQMQKEQFESNVPSLIKASEDVLEDEEKPVKNLHEDLNAAMNTRMRAFVDDELFPIFRRSLQGWLKNTEQELQESQLYLDENNESLNSMIGEEKMQLQLDFALLEDWRRDLTRMINRTELPEENIMGRLEPKQIMLRNVGKFFGEMQQSKTFLLQQYKRLLENDDFQDTAESLSYKLFFEFDLFEKAIRADVDSAFTDVILHIEQVMEEYETGLAETRDELKRLHEHPEYFYDPLKIFSMRHRQCERLIGQDRQAFS</sequence>
<evidence type="ECO:0000313" key="3">
    <source>
        <dbReference type="Proteomes" id="UP000752012"/>
    </source>
</evidence>
<evidence type="ECO:0008006" key="4">
    <source>
        <dbReference type="Google" id="ProtNLM"/>
    </source>
</evidence>
<dbReference type="EMBL" id="JAATHJ010000051">
    <property type="protein sequence ID" value="NJP39363.1"/>
    <property type="molecule type" value="Genomic_DNA"/>
</dbReference>
<gene>
    <name evidence="2" type="ORF">HCN83_17465</name>
</gene>
<evidence type="ECO:0000256" key="1">
    <source>
        <dbReference type="SAM" id="Coils"/>
    </source>
</evidence>
<organism evidence="2 3">
    <name type="scientific">Alkalicoccus luteus</name>
    <dbReference type="NCBI Taxonomy" id="1237094"/>
    <lineage>
        <taxon>Bacteria</taxon>
        <taxon>Bacillati</taxon>
        <taxon>Bacillota</taxon>
        <taxon>Bacilli</taxon>
        <taxon>Bacillales</taxon>
        <taxon>Bacillaceae</taxon>
        <taxon>Alkalicoccus</taxon>
    </lineage>
</organism>
<comment type="caution">
    <text evidence="2">The sequence shown here is derived from an EMBL/GenBank/DDBJ whole genome shotgun (WGS) entry which is preliminary data.</text>
</comment>
<evidence type="ECO:0000313" key="2">
    <source>
        <dbReference type="EMBL" id="NJP39363.1"/>
    </source>
</evidence>
<dbReference type="AlphaFoldDB" id="A0A969PWW1"/>
<feature type="coiled-coil region" evidence="1">
    <location>
        <begin position="392"/>
        <end position="433"/>
    </location>
</feature>
<dbReference type="Proteomes" id="UP000752012">
    <property type="component" value="Unassembled WGS sequence"/>
</dbReference>
<proteinExistence type="predicted"/>